<sequence length="222" mass="24744">MAQWTKYLDFVTNVPPPAADLCFFSSNTWLQPYLNTTSLYKPVPFFARFDKGGTFDRFFNTTINTSETVPYAIGLMRRDDDWKRQVRAVAESEAVRDTSVPIGPKPVEADFILLVRLRENVSGFESTAHGGFLGALFDEGMSACIETVRQAGPEQLGQLFTANLNVTFRAPVALPGTYMIAIWLVRRDGRKWFVEGKMVGTDGSVIAKAEALWISTKAESKV</sequence>
<dbReference type="InterPro" id="IPR052061">
    <property type="entry name" value="PTE-AB_protein"/>
</dbReference>
<name>A0A6A6TD41_9PLEO</name>
<evidence type="ECO:0000313" key="2">
    <source>
        <dbReference type="EMBL" id="KAF2657386.1"/>
    </source>
</evidence>
<dbReference type="EMBL" id="MU004326">
    <property type="protein sequence ID" value="KAF2657386.1"/>
    <property type="molecule type" value="Genomic_DNA"/>
</dbReference>
<dbReference type="PANTHER" id="PTHR47260:SF3">
    <property type="entry name" value="THIOESTERASE FAMILY PROTEIN (AFU_ORTHOLOGUE AFUA_7G03960)"/>
    <property type="match status" value="1"/>
</dbReference>
<keyword evidence="3" id="KW-1185">Reference proteome</keyword>
<dbReference type="Proteomes" id="UP000799324">
    <property type="component" value="Unassembled WGS sequence"/>
</dbReference>
<dbReference type="OrthoDB" id="506431at2759"/>
<proteinExistence type="predicted"/>
<protein>
    <recommendedName>
        <fullName evidence="1">Thioesterase domain-containing protein</fullName>
    </recommendedName>
</protein>
<dbReference type="InterPro" id="IPR006683">
    <property type="entry name" value="Thioestr_dom"/>
</dbReference>
<evidence type="ECO:0000313" key="3">
    <source>
        <dbReference type="Proteomes" id="UP000799324"/>
    </source>
</evidence>
<dbReference type="CDD" id="cd03443">
    <property type="entry name" value="PaaI_thioesterase"/>
    <property type="match status" value="1"/>
</dbReference>
<dbReference type="PANTHER" id="PTHR47260">
    <property type="entry name" value="UPF0644 PROTEIN PB2B4.06"/>
    <property type="match status" value="1"/>
</dbReference>
<dbReference type="Pfam" id="PF03061">
    <property type="entry name" value="4HBT"/>
    <property type="match status" value="1"/>
</dbReference>
<dbReference type="AlphaFoldDB" id="A0A6A6TD41"/>
<dbReference type="Gene3D" id="3.10.129.10">
    <property type="entry name" value="Hotdog Thioesterase"/>
    <property type="match status" value="1"/>
</dbReference>
<organism evidence="2 3">
    <name type="scientific">Lophiostoma macrostomum CBS 122681</name>
    <dbReference type="NCBI Taxonomy" id="1314788"/>
    <lineage>
        <taxon>Eukaryota</taxon>
        <taxon>Fungi</taxon>
        <taxon>Dikarya</taxon>
        <taxon>Ascomycota</taxon>
        <taxon>Pezizomycotina</taxon>
        <taxon>Dothideomycetes</taxon>
        <taxon>Pleosporomycetidae</taxon>
        <taxon>Pleosporales</taxon>
        <taxon>Lophiostomataceae</taxon>
        <taxon>Lophiostoma</taxon>
    </lineage>
</organism>
<gene>
    <name evidence="2" type="ORF">K491DRAFT_756948</name>
</gene>
<dbReference type="SUPFAM" id="SSF54637">
    <property type="entry name" value="Thioesterase/thiol ester dehydrase-isomerase"/>
    <property type="match status" value="1"/>
</dbReference>
<dbReference type="InterPro" id="IPR029069">
    <property type="entry name" value="HotDog_dom_sf"/>
</dbReference>
<evidence type="ECO:0000259" key="1">
    <source>
        <dbReference type="Pfam" id="PF03061"/>
    </source>
</evidence>
<reference evidence="2" key="1">
    <citation type="journal article" date="2020" name="Stud. Mycol.">
        <title>101 Dothideomycetes genomes: a test case for predicting lifestyles and emergence of pathogens.</title>
        <authorList>
            <person name="Haridas S."/>
            <person name="Albert R."/>
            <person name="Binder M."/>
            <person name="Bloem J."/>
            <person name="Labutti K."/>
            <person name="Salamov A."/>
            <person name="Andreopoulos B."/>
            <person name="Baker S."/>
            <person name="Barry K."/>
            <person name="Bills G."/>
            <person name="Bluhm B."/>
            <person name="Cannon C."/>
            <person name="Castanera R."/>
            <person name="Culley D."/>
            <person name="Daum C."/>
            <person name="Ezra D."/>
            <person name="Gonzalez J."/>
            <person name="Henrissat B."/>
            <person name="Kuo A."/>
            <person name="Liang C."/>
            <person name="Lipzen A."/>
            <person name="Lutzoni F."/>
            <person name="Magnuson J."/>
            <person name="Mondo S."/>
            <person name="Nolan M."/>
            <person name="Ohm R."/>
            <person name="Pangilinan J."/>
            <person name="Park H.-J."/>
            <person name="Ramirez L."/>
            <person name="Alfaro M."/>
            <person name="Sun H."/>
            <person name="Tritt A."/>
            <person name="Yoshinaga Y."/>
            <person name="Zwiers L.-H."/>
            <person name="Turgeon B."/>
            <person name="Goodwin S."/>
            <person name="Spatafora J."/>
            <person name="Crous P."/>
            <person name="Grigoriev I."/>
        </authorList>
    </citation>
    <scope>NUCLEOTIDE SEQUENCE</scope>
    <source>
        <strain evidence="2">CBS 122681</strain>
    </source>
</reference>
<accession>A0A6A6TD41</accession>
<feature type="domain" description="Thioesterase" evidence="1">
    <location>
        <begin position="127"/>
        <end position="205"/>
    </location>
</feature>